<comment type="caution">
    <text evidence="1">The sequence shown here is derived from an EMBL/GenBank/DDBJ whole genome shotgun (WGS) entry which is preliminary data.</text>
</comment>
<evidence type="ECO:0000313" key="2">
    <source>
        <dbReference type="Proteomes" id="UP000886998"/>
    </source>
</evidence>
<reference evidence="1" key="1">
    <citation type="submission" date="2020-08" db="EMBL/GenBank/DDBJ databases">
        <title>Multicomponent nature underlies the extraordinary mechanical properties of spider dragline silk.</title>
        <authorList>
            <person name="Kono N."/>
            <person name="Nakamura H."/>
            <person name="Mori M."/>
            <person name="Yoshida Y."/>
            <person name="Ohtoshi R."/>
            <person name="Malay A.D."/>
            <person name="Moran D.A.P."/>
            <person name="Tomita M."/>
            <person name="Numata K."/>
            <person name="Arakawa K."/>
        </authorList>
    </citation>
    <scope>NUCLEOTIDE SEQUENCE</scope>
</reference>
<gene>
    <name evidence="1" type="ORF">TNIN_372071</name>
</gene>
<dbReference type="AlphaFoldDB" id="A0A8X7CP94"/>
<protein>
    <submittedName>
        <fullName evidence="1">Uncharacterized protein</fullName>
    </submittedName>
</protein>
<dbReference type="EMBL" id="BMAV01019754">
    <property type="protein sequence ID" value="GFY72980.1"/>
    <property type="molecule type" value="Genomic_DNA"/>
</dbReference>
<organism evidence="1 2">
    <name type="scientific">Trichonephila inaurata madagascariensis</name>
    <dbReference type="NCBI Taxonomy" id="2747483"/>
    <lineage>
        <taxon>Eukaryota</taxon>
        <taxon>Metazoa</taxon>
        <taxon>Ecdysozoa</taxon>
        <taxon>Arthropoda</taxon>
        <taxon>Chelicerata</taxon>
        <taxon>Arachnida</taxon>
        <taxon>Araneae</taxon>
        <taxon>Araneomorphae</taxon>
        <taxon>Entelegynae</taxon>
        <taxon>Araneoidea</taxon>
        <taxon>Nephilidae</taxon>
        <taxon>Trichonephila</taxon>
        <taxon>Trichonephila inaurata</taxon>
    </lineage>
</organism>
<dbReference type="Proteomes" id="UP000886998">
    <property type="component" value="Unassembled WGS sequence"/>
</dbReference>
<keyword evidence="2" id="KW-1185">Reference proteome</keyword>
<evidence type="ECO:0000313" key="1">
    <source>
        <dbReference type="EMBL" id="GFY72980.1"/>
    </source>
</evidence>
<sequence length="83" mass="9375">MLLRRQTKDEWITLKLAASIQVIEVSSLSTATNSVWSSKFDCQPLPGLFSKLVSPGLKRANHSLHRLSLIVLSLKSWLRSRND</sequence>
<accession>A0A8X7CP94</accession>
<proteinExistence type="predicted"/>
<name>A0A8X7CP94_9ARAC</name>